<feature type="region of interest" description="Disordered" evidence="6">
    <location>
        <begin position="1"/>
        <end position="24"/>
    </location>
</feature>
<proteinExistence type="predicted"/>
<dbReference type="Gene3D" id="1.20.1720.10">
    <property type="entry name" value="Multidrug resistance protein D"/>
    <property type="match status" value="1"/>
</dbReference>
<dbReference type="PANTHER" id="PTHR23502:SF51">
    <property type="entry name" value="QUINIDINE RESISTANCE PROTEIN 1-RELATED"/>
    <property type="match status" value="1"/>
</dbReference>
<keyword evidence="3 7" id="KW-0812">Transmembrane</keyword>
<dbReference type="EMBL" id="JAPQKH010000002">
    <property type="protein sequence ID" value="KAJ5113403.1"/>
    <property type="molecule type" value="Genomic_DNA"/>
</dbReference>
<keyword evidence="5 7" id="KW-0472">Membrane</keyword>
<evidence type="ECO:0000256" key="4">
    <source>
        <dbReference type="ARBA" id="ARBA00022989"/>
    </source>
</evidence>
<feature type="domain" description="Major facilitator superfamily (MFS) profile" evidence="8">
    <location>
        <begin position="52"/>
        <end position="486"/>
    </location>
</feature>
<dbReference type="PRINTS" id="PR01035">
    <property type="entry name" value="TCRTETA"/>
</dbReference>
<feature type="transmembrane region" description="Helical" evidence="7">
    <location>
        <begin position="207"/>
        <end position="226"/>
    </location>
</feature>
<feature type="transmembrane region" description="Helical" evidence="7">
    <location>
        <begin position="322"/>
        <end position="342"/>
    </location>
</feature>
<feature type="transmembrane region" description="Helical" evidence="7">
    <location>
        <begin position="374"/>
        <end position="393"/>
    </location>
</feature>
<feature type="transmembrane region" description="Helical" evidence="7">
    <location>
        <begin position="176"/>
        <end position="201"/>
    </location>
</feature>
<evidence type="ECO:0000256" key="5">
    <source>
        <dbReference type="ARBA" id="ARBA00023136"/>
    </source>
</evidence>
<evidence type="ECO:0000256" key="6">
    <source>
        <dbReference type="SAM" id="MobiDB-lite"/>
    </source>
</evidence>
<feature type="transmembrane region" description="Helical" evidence="7">
    <location>
        <begin position="440"/>
        <end position="458"/>
    </location>
</feature>
<dbReference type="GO" id="GO:0005886">
    <property type="term" value="C:plasma membrane"/>
    <property type="evidence" value="ECO:0007669"/>
    <property type="project" value="TreeGrafter"/>
</dbReference>
<reference evidence="9" key="2">
    <citation type="journal article" date="2023" name="IMA Fungus">
        <title>Comparative genomic study of the Penicillium genus elucidates a diverse pangenome and 15 lateral gene transfer events.</title>
        <authorList>
            <person name="Petersen C."/>
            <person name="Sorensen T."/>
            <person name="Nielsen M.R."/>
            <person name="Sondergaard T.E."/>
            <person name="Sorensen J.L."/>
            <person name="Fitzpatrick D.A."/>
            <person name="Frisvad J.C."/>
            <person name="Nielsen K.L."/>
        </authorList>
    </citation>
    <scope>NUCLEOTIDE SEQUENCE</scope>
    <source>
        <strain evidence="9">IBT 30069</strain>
    </source>
</reference>
<keyword evidence="10" id="KW-1185">Reference proteome</keyword>
<dbReference type="SUPFAM" id="SSF103473">
    <property type="entry name" value="MFS general substrate transporter"/>
    <property type="match status" value="1"/>
</dbReference>
<feature type="transmembrane region" description="Helical" evidence="7">
    <location>
        <begin position="464"/>
        <end position="485"/>
    </location>
</feature>
<sequence>MSISNPIAGEKITPAAEQSEPPVEKEIAALASPEEDPAASYSRFAYSQRLIIFFVASITGLLSPLSSSVYVPAIPEISKDLNVSVSAINYTITSYLLFQAVTPIIWASIGDSLGRRRLYLMILSIYVGSCIGLKLSSNYTAVLILRALQSTGSASTSALGAGMISDLIHVSKRGGFMGIYSALAGFGTAFGPVIGGIMAQYTGWHNIFLFLLALSATMLLIILFFIPETHRSHVEDGSVLLPRYLRPPLPFLEPSGMRKDHPLQKPKFKIDVIGPFLIMKELDVLCCILYPGICYTVWQMSIVAASTIYARDYGLSELHIGLTYIANGTGSLCGSLLVGKMLDIDYQKQLRRESEGVEVPPKEVRRIEHARIRAVRIPIIVFIATTIAFGWTVRYHVHIAAPITLSFFVGGFDTCILAAFSTLVVDLFEKKSFGATASMNLARCLLATAGTSAIEPMIQAVGTGWAFTILGLICLVTSPLVLAEYRFGTQWRDKRKAKLQARQERS</sequence>
<accession>A0A9W9G7P5</accession>
<organism evidence="9 10">
    <name type="scientific">Penicillium angulare</name>
    <dbReference type="NCBI Taxonomy" id="116970"/>
    <lineage>
        <taxon>Eukaryota</taxon>
        <taxon>Fungi</taxon>
        <taxon>Dikarya</taxon>
        <taxon>Ascomycota</taxon>
        <taxon>Pezizomycotina</taxon>
        <taxon>Eurotiomycetes</taxon>
        <taxon>Eurotiomycetidae</taxon>
        <taxon>Eurotiales</taxon>
        <taxon>Aspergillaceae</taxon>
        <taxon>Penicillium</taxon>
    </lineage>
</organism>
<dbReference type="AlphaFoldDB" id="A0A9W9G7P5"/>
<protein>
    <recommendedName>
        <fullName evidence="8">Major facilitator superfamily (MFS) profile domain-containing protein</fullName>
    </recommendedName>
</protein>
<name>A0A9W9G7P5_9EURO</name>
<dbReference type="OrthoDB" id="440553at2759"/>
<keyword evidence="2" id="KW-0813">Transport</keyword>
<evidence type="ECO:0000313" key="10">
    <source>
        <dbReference type="Proteomes" id="UP001149165"/>
    </source>
</evidence>
<evidence type="ECO:0000259" key="8">
    <source>
        <dbReference type="PROSITE" id="PS50850"/>
    </source>
</evidence>
<dbReference type="Gene3D" id="1.20.1250.20">
    <property type="entry name" value="MFS general substrate transporter like domains"/>
    <property type="match status" value="1"/>
</dbReference>
<evidence type="ECO:0000256" key="3">
    <source>
        <dbReference type="ARBA" id="ARBA00022692"/>
    </source>
</evidence>
<dbReference type="InterPro" id="IPR001958">
    <property type="entry name" value="Tet-R_TetA/multi-R_MdtG-like"/>
</dbReference>
<feature type="transmembrane region" description="Helical" evidence="7">
    <location>
        <begin position="399"/>
        <end position="428"/>
    </location>
</feature>
<dbReference type="InterPro" id="IPR011701">
    <property type="entry name" value="MFS"/>
</dbReference>
<dbReference type="InterPro" id="IPR020846">
    <property type="entry name" value="MFS_dom"/>
</dbReference>
<evidence type="ECO:0000256" key="7">
    <source>
        <dbReference type="SAM" id="Phobius"/>
    </source>
</evidence>
<keyword evidence="4 7" id="KW-1133">Transmembrane helix</keyword>
<feature type="transmembrane region" description="Helical" evidence="7">
    <location>
        <begin position="143"/>
        <end position="164"/>
    </location>
</feature>
<evidence type="ECO:0000256" key="2">
    <source>
        <dbReference type="ARBA" id="ARBA00022448"/>
    </source>
</evidence>
<feature type="transmembrane region" description="Helical" evidence="7">
    <location>
        <begin position="50"/>
        <end position="71"/>
    </location>
</feature>
<dbReference type="PANTHER" id="PTHR23502">
    <property type="entry name" value="MAJOR FACILITATOR SUPERFAMILY"/>
    <property type="match status" value="1"/>
</dbReference>
<feature type="transmembrane region" description="Helical" evidence="7">
    <location>
        <begin position="83"/>
        <end position="106"/>
    </location>
</feature>
<gene>
    <name evidence="9" type="ORF">N7456_001937</name>
</gene>
<dbReference type="Pfam" id="PF07690">
    <property type="entry name" value="MFS_1"/>
    <property type="match status" value="1"/>
</dbReference>
<feature type="transmembrane region" description="Helical" evidence="7">
    <location>
        <begin position="288"/>
        <end position="310"/>
    </location>
</feature>
<reference evidence="9" key="1">
    <citation type="submission" date="2022-11" db="EMBL/GenBank/DDBJ databases">
        <authorList>
            <person name="Petersen C."/>
        </authorList>
    </citation>
    <scope>NUCLEOTIDE SEQUENCE</scope>
    <source>
        <strain evidence="9">IBT 30069</strain>
    </source>
</reference>
<dbReference type="Proteomes" id="UP001149165">
    <property type="component" value="Unassembled WGS sequence"/>
</dbReference>
<comment type="caution">
    <text evidence="9">The sequence shown here is derived from an EMBL/GenBank/DDBJ whole genome shotgun (WGS) entry which is preliminary data.</text>
</comment>
<dbReference type="GO" id="GO:0022857">
    <property type="term" value="F:transmembrane transporter activity"/>
    <property type="evidence" value="ECO:0007669"/>
    <property type="project" value="InterPro"/>
</dbReference>
<feature type="transmembrane region" description="Helical" evidence="7">
    <location>
        <begin position="118"/>
        <end position="137"/>
    </location>
</feature>
<dbReference type="FunFam" id="1.20.1250.20:FF:000172">
    <property type="entry name" value="MFS multidrug resistance transporter"/>
    <property type="match status" value="1"/>
</dbReference>
<evidence type="ECO:0000256" key="1">
    <source>
        <dbReference type="ARBA" id="ARBA00004141"/>
    </source>
</evidence>
<evidence type="ECO:0000313" key="9">
    <source>
        <dbReference type="EMBL" id="KAJ5113403.1"/>
    </source>
</evidence>
<dbReference type="InterPro" id="IPR036259">
    <property type="entry name" value="MFS_trans_sf"/>
</dbReference>
<dbReference type="PROSITE" id="PS50850">
    <property type="entry name" value="MFS"/>
    <property type="match status" value="1"/>
</dbReference>
<comment type="subcellular location">
    <subcellularLocation>
        <location evidence="1">Membrane</location>
        <topology evidence="1">Multi-pass membrane protein</topology>
    </subcellularLocation>
</comment>